<accession>A0A5A7QR87</accession>
<reference evidence="2" key="1">
    <citation type="journal article" date="2019" name="Curr. Biol.">
        <title>Genome Sequence of Striga asiatica Provides Insight into the Evolution of Plant Parasitism.</title>
        <authorList>
            <person name="Yoshida S."/>
            <person name="Kim S."/>
            <person name="Wafula E.K."/>
            <person name="Tanskanen J."/>
            <person name="Kim Y.M."/>
            <person name="Honaas L."/>
            <person name="Yang Z."/>
            <person name="Spallek T."/>
            <person name="Conn C.E."/>
            <person name="Ichihashi Y."/>
            <person name="Cheong K."/>
            <person name="Cui S."/>
            <person name="Der J.P."/>
            <person name="Gundlach H."/>
            <person name="Jiao Y."/>
            <person name="Hori C."/>
            <person name="Ishida J.K."/>
            <person name="Kasahara H."/>
            <person name="Kiba T."/>
            <person name="Kim M.S."/>
            <person name="Koo N."/>
            <person name="Laohavisit A."/>
            <person name="Lee Y.H."/>
            <person name="Lumba S."/>
            <person name="McCourt P."/>
            <person name="Mortimer J.C."/>
            <person name="Mutuku J.M."/>
            <person name="Nomura T."/>
            <person name="Sasaki-Sekimoto Y."/>
            <person name="Seto Y."/>
            <person name="Wang Y."/>
            <person name="Wakatake T."/>
            <person name="Sakakibara H."/>
            <person name="Demura T."/>
            <person name="Yamaguchi S."/>
            <person name="Yoneyama K."/>
            <person name="Manabe R.I."/>
            <person name="Nelson D.C."/>
            <person name="Schulman A.H."/>
            <person name="Timko M.P."/>
            <person name="dePamphilis C.W."/>
            <person name="Choi D."/>
            <person name="Shirasu K."/>
        </authorList>
    </citation>
    <scope>NUCLEOTIDE SEQUENCE [LARGE SCALE GENOMIC DNA]</scope>
    <source>
        <strain evidence="2">cv. UVA1</strain>
    </source>
</reference>
<evidence type="ECO:0000313" key="1">
    <source>
        <dbReference type="EMBL" id="GER47744.1"/>
    </source>
</evidence>
<feature type="non-terminal residue" evidence="1">
    <location>
        <position position="103"/>
    </location>
</feature>
<dbReference type="Proteomes" id="UP000325081">
    <property type="component" value="Unassembled WGS sequence"/>
</dbReference>
<dbReference type="AlphaFoldDB" id="A0A5A7QR87"/>
<keyword evidence="2" id="KW-1185">Reference proteome</keyword>
<evidence type="ECO:0000313" key="2">
    <source>
        <dbReference type="Proteomes" id="UP000325081"/>
    </source>
</evidence>
<gene>
    <name evidence="1" type="ORF">STAS_24897</name>
</gene>
<sequence length="103" mass="11516">MNGEAFEAVDRFLIAAPSLKKNFEAPIAPYRIFCEEQLLENRNRAFLLILWALLGVDGRSSVVLVGESYLEPLISYVENKNTGYPFSGRTHVRLSSLVLLTGV</sequence>
<proteinExistence type="predicted"/>
<comment type="caution">
    <text evidence="1">The sequence shown here is derived from an EMBL/GenBank/DDBJ whole genome shotgun (WGS) entry which is preliminary data.</text>
</comment>
<name>A0A5A7QR87_STRAF</name>
<protein>
    <submittedName>
        <fullName evidence="1">Disease resistance protein</fullName>
    </submittedName>
</protein>
<dbReference type="EMBL" id="BKCP01008059">
    <property type="protein sequence ID" value="GER47744.1"/>
    <property type="molecule type" value="Genomic_DNA"/>
</dbReference>
<organism evidence="1 2">
    <name type="scientific">Striga asiatica</name>
    <name type="common">Asiatic witchweed</name>
    <name type="synonym">Buchnera asiatica</name>
    <dbReference type="NCBI Taxonomy" id="4170"/>
    <lineage>
        <taxon>Eukaryota</taxon>
        <taxon>Viridiplantae</taxon>
        <taxon>Streptophyta</taxon>
        <taxon>Embryophyta</taxon>
        <taxon>Tracheophyta</taxon>
        <taxon>Spermatophyta</taxon>
        <taxon>Magnoliopsida</taxon>
        <taxon>eudicotyledons</taxon>
        <taxon>Gunneridae</taxon>
        <taxon>Pentapetalae</taxon>
        <taxon>asterids</taxon>
        <taxon>lamiids</taxon>
        <taxon>Lamiales</taxon>
        <taxon>Orobanchaceae</taxon>
        <taxon>Buchnereae</taxon>
        <taxon>Striga</taxon>
    </lineage>
</organism>